<feature type="transmembrane region" description="Helical" evidence="1">
    <location>
        <begin position="20"/>
        <end position="40"/>
    </location>
</feature>
<name>A0A2I3CFW6_VIBAX</name>
<evidence type="ECO:0008006" key="4">
    <source>
        <dbReference type="Google" id="ProtNLM"/>
    </source>
</evidence>
<reference evidence="2 3" key="1">
    <citation type="journal article" date="2015" name="Genome Announc.">
        <title>Complete genome sequence of Vibrio alginolyticus ATCC 17749.</title>
        <authorList>
            <person name="Liu X.F."/>
            <person name="Cao Y."/>
            <person name="Zhang H.L."/>
            <person name="Chen Y.J."/>
            <person name="Hu C.J."/>
        </authorList>
    </citation>
    <scope>NUCLEOTIDE SEQUENCE [LARGE SCALE GENOMIC DNA]</scope>
    <source>
        <strain evidence="3">ATCC 17749 / DSM 2171 / NBRC 15630 / NCIMB 1903 / NCTC 12160 / XII-53</strain>
    </source>
</reference>
<proteinExistence type="predicted"/>
<evidence type="ECO:0000313" key="2">
    <source>
        <dbReference type="EMBL" id="AGV18620.1"/>
    </source>
</evidence>
<gene>
    <name evidence="2" type="ORF">N646_2810</name>
</gene>
<dbReference type="HOGENOM" id="CLU_111163_0_0_6"/>
<dbReference type="Proteomes" id="UP000016714">
    <property type="component" value="Chromosome 1"/>
</dbReference>
<accession>A0A2I3CFW6</accession>
<dbReference type="AlphaFoldDB" id="A0A2I3CFW6"/>
<organism evidence="2 3">
    <name type="scientific">Vibrio alginolyticus (strain ATCC 17749 / DSM 2171 / NBRC 15630 / NCIMB 1903 / NCTC 12160 / XII-53)</name>
    <dbReference type="NCBI Taxonomy" id="1219076"/>
    <lineage>
        <taxon>Bacteria</taxon>
        <taxon>Pseudomonadati</taxon>
        <taxon>Pseudomonadota</taxon>
        <taxon>Gammaproteobacteria</taxon>
        <taxon>Vibrionales</taxon>
        <taxon>Vibrionaceae</taxon>
        <taxon>Vibrio</taxon>
    </lineage>
</organism>
<protein>
    <recommendedName>
        <fullName evidence="4">Pilus assembly protein PilW</fullName>
    </recommendedName>
</protein>
<dbReference type="KEGG" id="vag:N646_2810"/>
<dbReference type="RefSeq" id="WP_017820590.1">
    <property type="nucleotide sequence ID" value="NC_022349.1"/>
</dbReference>
<keyword evidence="1" id="KW-1133">Transmembrane helix</keyword>
<keyword evidence="1" id="KW-0812">Transmembrane</keyword>
<dbReference type="EMBL" id="CP006718">
    <property type="protein sequence ID" value="AGV18620.1"/>
    <property type="molecule type" value="Genomic_DNA"/>
</dbReference>
<sequence>MITVSANKRYQIGSSLIELMISSLIGLIVLSVVGSIFLSLQKTAKEKSLGLNLLQGLNITLSVMKEDIQRAGYDGGNGSSLKLSGATGTIMLSGASSVGLVYFKEDSAANEDYRNIKYEKRDTRFFICEKGVVSQTQILSFDGIDFCRSLFDDDIFQVTQFTVSSETVTNGGNVSSVTSVKLGLKTIDGAFSEVAEFSIKQRNWQ</sequence>
<keyword evidence="1" id="KW-0472">Membrane</keyword>
<evidence type="ECO:0000256" key="1">
    <source>
        <dbReference type="SAM" id="Phobius"/>
    </source>
</evidence>
<evidence type="ECO:0000313" key="3">
    <source>
        <dbReference type="Proteomes" id="UP000016714"/>
    </source>
</evidence>